<organism evidence="7 8">
    <name type="scientific">Azomonas macrocytogenes</name>
    <name type="common">Azotobacter macrocytogenes</name>
    <dbReference type="NCBI Taxonomy" id="69962"/>
    <lineage>
        <taxon>Bacteria</taxon>
        <taxon>Pseudomonadati</taxon>
        <taxon>Pseudomonadota</taxon>
        <taxon>Gammaproteobacteria</taxon>
        <taxon>Pseudomonadales</taxon>
        <taxon>Pseudomonadaceae</taxon>
        <taxon>Azomonas</taxon>
    </lineage>
</organism>
<dbReference type="EMBL" id="JACHXI010000008">
    <property type="protein sequence ID" value="MBB3103572.1"/>
    <property type="molecule type" value="Genomic_DNA"/>
</dbReference>
<proteinExistence type="predicted"/>
<keyword evidence="5 6" id="KW-0472">Membrane</keyword>
<evidence type="ECO:0000313" key="7">
    <source>
        <dbReference type="EMBL" id="MBB3103572.1"/>
    </source>
</evidence>
<evidence type="ECO:0000256" key="5">
    <source>
        <dbReference type="ARBA" id="ARBA00023136"/>
    </source>
</evidence>
<accession>A0A839T2D6</accession>
<keyword evidence="2" id="KW-1003">Cell membrane</keyword>
<comment type="caution">
    <text evidence="7">The sequence shown here is derived from an EMBL/GenBank/DDBJ whole genome shotgun (WGS) entry which is preliminary data.</text>
</comment>
<keyword evidence="3 6" id="KW-0812">Transmembrane</keyword>
<feature type="transmembrane region" description="Helical" evidence="6">
    <location>
        <begin position="12"/>
        <end position="34"/>
    </location>
</feature>
<comment type="subcellular location">
    <subcellularLocation>
        <location evidence="1">Cell membrane</location>
        <topology evidence="1">Multi-pass membrane protein</topology>
    </subcellularLocation>
</comment>
<gene>
    <name evidence="7" type="ORF">FHR87_001968</name>
</gene>
<evidence type="ECO:0000256" key="3">
    <source>
        <dbReference type="ARBA" id="ARBA00022692"/>
    </source>
</evidence>
<evidence type="ECO:0000256" key="4">
    <source>
        <dbReference type="ARBA" id="ARBA00022989"/>
    </source>
</evidence>
<dbReference type="Proteomes" id="UP000549250">
    <property type="component" value="Unassembled WGS sequence"/>
</dbReference>
<dbReference type="PANTHER" id="PTHR30250:SF31">
    <property type="entry name" value="INNER MEMBRANE PROTEIN YGHQ"/>
    <property type="match status" value="1"/>
</dbReference>
<dbReference type="InterPro" id="IPR050833">
    <property type="entry name" value="Poly_Biosynth_Transport"/>
</dbReference>
<keyword evidence="8" id="KW-1185">Reference proteome</keyword>
<feature type="transmembrane region" description="Helical" evidence="6">
    <location>
        <begin position="346"/>
        <end position="366"/>
    </location>
</feature>
<feature type="transmembrane region" description="Helical" evidence="6">
    <location>
        <begin position="187"/>
        <end position="209"/>
    </location>
</feature>
<evidence type="ECO:0000256" key="1">
    <source>
        <dbReference type="ARBA" id="ARBA00004651"/>
    </source>
</evidence>
<evidence type="ECO:0000256" key="2">
    <source>
        <dbReference type="ARBA" id="ARBA00022475"/>
    </source>
</evidence>
<keyword evidence="4 6" id="KW-1133">Transmembrane helix</keyword>
<dbReference type="GO" id="GO:0005886">
    <property type="term" value="C:plasma membrane"/>
    <property type="evidence" value="ECO:0007669"/>
    <property type="project" value="UniProtKB-SubCell"/>
</dbReference>
<evidence type="ECO:0000313" key="8">
    <source>
        <dbReference type="Proteomes" id="UP000549250"/>
    </source>
</evidence>
<dbReference type="PANTHER" id="PTHR30250">
    <property type="entry name" value="PST FAMILY PREDICTED COLANIC ACID TRANSPORTER"/>
    <property type="match status" value="1"/>
</dbReference>
<reference evidence="7 8" key="1">
    <citation type="submission" date="2020-08" db="EMBL/GenBank/DDBJ databases">
        <title>Genomic Encyclopedia of Type Strains, Phase III (KMG-III): the genomes of soil and plant-associated and newly described type strains.</title>
        <authorList>
            <person name="Whitman W."/>
        </authorList>
    </citation>
    <scope>NUCLEOTIDE SEQUENCE [LARGE SCALE GENOMIC DNA]</scope>
    <source>
        <strain evidence="7 8">CECT 4462</strain>
    </source>
</reference>
<sequence length="441" mass="48908">MNNQEQKSLHRIIKNAMTLLLEKGIYAVCSFIYIPYTVHAIGLSSFGYMLLVITYIGIIGDITNLVSWKTVLHYGTAPFHNGNRHQFYQVLRFAAQLDLLSAIAGYAVGILGIMLFSSYFDWPDEIIPVAEICMLAVVLDRTGWCVGATRLLDKFKYLTVGNGITAVVRTLGCMIGDYCHFGLDYFMYLWLASAGMVFLGDVTAAVYALRQHSMKRPSWREMFHTPEILNGAWHFTLMTSINQVLLSVARKLPTLLIGSHIGPSEAAIFKVSTQITDGIVRPARALTPSLYPEFVHLREKGRLDEIRAVIRKILIYATIFSSLVIFISVEFGGFLLHALIGTDGDGSHILSILVCGSLMSILSMPLEPFMVITGKLGSVLRFRLLSIVISLPILVSFVYLFGGIGAALTFVMTSAATLLFFAIQTRKAFMITKALDQGIRH</sequence>
<feature type="transmembrane region" description="Helical" evidence="6">
    <location>
        <begin position="313"/>
        <end position="340"/>
    </location>
</feature>
<feature type="transmembrane region" description="Helical" evidence="6">
    <location>
        <begin position="99"/>
        <end position="120"/>
    </location>
</feature>
<feature type="transmembrane region" description="Helical" evidence="6">
    <location>
        <begin position="378"/>
        <end position="398"/>
    </location>
</feature>
<protein>
    <submittedName>
        <fullName evidence="7">O-antigen/teichoic acid export membrane protein</fullName>
    </submittedName>
</protein>
<evidence type="ECO:0000256" key="6">
    <source>
        <dbReference type="SAM" id="Phobius"/>
    </source>
</evidence>
<dbReference type="AlphaFoldDB" id="A0A839T2D6"/>
<feature type="transmembrane region" description="Helical" evidence="6">
    <location>
        <begin position="40"/>
        <end position="59"/>
    </location>
</feature>
<name>A0A839T2D6_AZOMA</name>
<dbReference type="RefSeq" id="WP_183166502.1">
    <property type="nucleotide sequence ID" value="NZ_JACHXI010000008.1"/>
</dbReference>
<feature type="transmembrane region" description="Helical" evidence="6">
    <location>
        <begin position="404"/>
        <end position="423"/>
    </location>
</feature>